<reference evidence="3" key="1">
    <citation type="submission" date="2003-08" db="EMBL/GenBank/DDBJ databases">
        <authorList>
            <person name="Birren B."/>
            <person name="Nusbaum C."/>
            <person name="Abebe A."/>
            <person name="Abouelleil A."/>
            <person name="Adekoya E."/>
            <person name="Ait-zahra M."/>
            <person name="Allen N."/>
            <person name="Allen T."/>
            <person name="An P."/>
            <person name="Anderson M."/>
            <person name="Anderson S."/>
            <person name="Arachchi H."/>
            <person name="Armbruster J."/>
            <person name="Bachantsang P."/>
            <person name="Baldwin J."/>
            <person name="Barry A."/>
            <person name="Bayul T."/>
            <person name="Blitshsteyn B."/>
            <person name="Bloom T."/>
            <person name="Blye J."/>
            <person name="Boguslavskiy L."/>
            <person name="Borowsky M."/>
            <person name="Boukhgalter B."/>
            <person name="Brunache A."/>
            <person name="Butler J."/>
            <person name="Calixte N."/>
            <person name="Calvo S."/>
            <person name="Camarata J."/>
            <person name="Campo K."/>
            <person name="Chang J."/>
            <person name="Cheshatsang Y."/>
            <person name="Citroen M."/>
            <person name="Collymore A."/>
            <person name="Considine T."/>
            <person name="Cook A."/>
            <person name="Cooke P."/>
            <person name="Corum B."/>
            <person name="Cuomo C."/>
            <person name="David R."/>
            <person name="Dawoe T."/>
            <person name="Degray S."/>
            <person name="Dodge S."/>
            <person name="Dooley K."/>
            <person name="Dorje P."/>
            <person name="Dorjee K."/>
            <person name="Dorris L."/>
            <person name="Duffey N."/>
            <person name="Dupes A."/>
            <person name="Elkins T."/>
            <person name="Engels R."/>
            <person name="Erickson J."/>
            <person name="Farina A."/>
            <person name="Faro S."/>
            <person name="Ferreira P."/>
            <person name="Fischer H."/>
            <person name="Fitzgerald M."/>
            <person name="Foley K."/>
            <person name="Gage D."/>
            <person name="Galagan J."/>
            <person name="Gearin G."/>
            <person name="Gnerre S."/>
            <person name="Gnirke A."/>
            <person name="Goyette A."/>
            <person name="Graham J."/>
            <person name="Grandbois E."/>
            <person name="Gyaltsen K."/>
            <person name="Hafez N."/>
            <person name="Hagopian D."/>
            <person name="Hagos B."/>
            <person name="Hall J."/>
            <person name="Hatcher B."/>
            <person name="Heller A."/>
            <person name="Higgins H."/>
            <person name="Honan T."/>
            <person name="Horn A."/>
            <person name="Houde N."/>
            <person name="Hughes L."/>
            <person name="Hulme W."/>
            <person name="Husby E."/>
            <person name="Iliev I."/>
            <person name="Jaffe D."/>
            <person name="Jones C."/>
            <person name="Kamal M."/>
            <person name="Kamat A."/>
            <person name="Kamvysselis M."/>
            <person name="Karlsson E."/>
            <person name="Kells C."/>
            <person name="Kieu A."/>
            <person name="Kisner P."/>
            <person name="Kodira C."/>
            <person name="Kulbokas E."/>
            <person name="Labutti K."/>
            <person name="Lama D."/>
            <person name="Landers T."/>
            <person name="Leger J."/>
            <person name="Levine S."/>
            <person name="Lewis D."/>
            <person name="Lewis T."/>
            <person name="Lindblad-toh K."/>
            <person name="Liu X."/>
            <person name="Lokyitsang T."/>
            <person name="Lokyitsang Y."/>
            <person name="Lucien O."/>
            <person name="Lui A."/>
            <person name="Ma L.J."/>
            <person name="Mabbitt R."/>
            <person name="Macdonald J."/>
            <person name="Maclean C."/>
            <person name="Major J."/>
            <person name="Manning J."/>
            <person name="Marabella R."/>
            <person name="Maru K."/>
            <person name="Matthews C."/>
            <person name="Mauceli E."/>
            <person name="Mccarthy M."/>
            <person name="Mcdonough S."/>
            <person name="Mcghee T."/>
            <person name="Meldrim J."/>
            <person name="Meneus L."/>
            <person name="Mesirov J."/>
            <person name="Mihalev A."/>
            <person name="Mihova T."/>
            <person name="Mikkelsen T."/>
            <person name="Mlenga V."/>
            <person name="Moru K."/>
            <person name="Mozes J."/>
            <person name="Mulrain L."/>
            <person name="Munson G."/>
            <person name="Naylor J."/>
            <person name="Newes C."/>
            <person name="Nguyen C."/>
            <person name="Nguyen N."/>
            <person name="Nguyen T."/>
            <person name="Nicol R."/>
            <person name="Nielsen C."/>
            <person name="Nizzari M."/>
            <person name="Norbu C."/>
            <person name="Norbu N."/>
            <person name="O'donnell P."/>
            <person name="Okoawo O."/>
            <person name="O'leary S."/>
            <person name="Omotosho B."/>
            <person name="O'neill K."/>
            <person name="Osman S."/>
            <person name="Parker S."/>
            <person name="Perrin D."/>
            <person name="Phunkhang P."/>
            <person name="Piqani B."/>
            <person name="Purcell S."/>
            <person name="Rachupka T."/>
            <person name="Ramasamy U."/>
            <person name="Rameau R."/>
            <person name="Ray V."/>
            <person name="Raymond C."/>
            <person name="Retta R."/>
            <person name="Richardson S."/>
            <person name="Rise C."/>
            <person name="Rodriguez J."/>
            <person name="Rogers J."/>
            <person name="Rogov P."/>
            <person name="Rutman M."/>
            <person name="Schupbach R."/>
            <person name="Seaman C."/>
            <person name="Settipalli S."/>
            <person name="Sharpe T."/>
            <person name="Sheridan J."/>
            <person name="Sherpa N."/>
            <person name="Shi J."/>
            <person name="Smirnov S."/>
            <person name="Smith C."/>
            <person name="Sougnez C."/>
            <person name="Spencer B."/>
            <person name="Stalker J."/>
            <person name="Stange-thomann N."/>
            <person name="Stavropoulos S."/>
            <person name="Stetson K."/>
            <person name="Stone C."/>
            <person name="Stone S."/>
            <person name="Stubbs M."/>
            <person name="Talamas J."/>
            <person name="Tchuinga P."/>
            <person name="Tenzing P."/>
            <person name="Tesfaye S."/>
            <person name="Theodore J."/>
            <person name="Thoulutsang Y."/>
            <person name="Topham K."/>
            <person name="Towey S."/>
            <person name="Tsamla T."/>
            <person name="Tsomo N."/>
            <person name="Vallee D."/>
            <person name="Vassiliev H."/>
            <person name="Venkataraman V."/>
            <person name="Vinson J."/>
            <person name="Vo A."/>
            <person name="Wade C."/>
            <person name="Wang S."/>
            <person name="Wangchuk T."/>
            <person name="Wangdi T."/>
            <person name="Whittaker C."/>
            <person name="Wilkinson J."/>
            <person name="Wu Y."/>
            <person name="Wyman D."/>
            <person name="Yadav S."/>
            <person name="Yang S."/>
            <person name="Yang X."/>
            <person name="Yeager S."/>
            <person name="Yee E."/>
            <person name="Young G."/>
            <person name="Zainoun J."/>
            <person name="Zembeck L."/>
            <person name="Zimmer A."/>
            <person name="Zody M."/>
            <person name="Lander E."/>
        </authorList>
    </citation>
    <scope>NUCLEOTIDE SEQUENCE [LARGE SCALE GENOMIC DNA]</scope>
</reference>
<dbReference type="HOGENOM" id="CLU_1041903_0_0_1"/>
<accession>H2ZB91</accession>
<dbReference type="InterPro" id="IPR056378">
    <property type="entry name" value="Let-756-like_FGF"/>
</dbReference>
<organism evidence="2 3">
    <name type="scientific">Ciona savignyi</name>
    <name type="common">Pacific transparent sea squirt</name>
    <dbReference type="NCBI Taxonomy" id="51511"/>
    <lineage>
        <taxon>Eukaryota</taxon>
        <taxon>Metazoa</taxon>
        <taxon>Chordata</taxon>
        <taxon>Tunicata</taxon>
        <taxon>Ascidiacea</taxon>
        <taxon>Phlebobranchia</taxon>
        <taxon>Cionidae</taxon>
        <taxon>Ciona</taxon>
    </lineage>
</organism>
<dbReference type="GO" id="GO:0008083">
    <property type="term" value="F:growth factor activity"/>
    <property type="evidence" value="ECO:0007669"/>
    <property type="project" value="InterPro"/>
</dbReference>
<dbReference type="Proteomes" id="UP000007875">
    <property type="component" value="Unassembled WGS sequence"/>
</dbReference>
<evidence type="ECO:0000313" key="3">
    <source>
        <dbReference type="Proteomes" id="UP000007875"/>
    </source>
</evidence>
<dbReference type="Pfam" id="PF00167">
    <property type="entry name" value="FGF"/>
    <property type="match status" value="1"/>
</dbReference>
<dbReference type="Gene3D" id="2.80.10.50">
    <property type="match status" value="1"/>
</dbReference>
<dbReference type="SUPFAM" id="SSF50353">
    <property type="entry name" value="Cytokine"/>
    <property type="match status" value="1"/>
</dbReference>
<sequence>MLNNPEPRLLIATSSILSAIDVTSLFRHIHVTKRGVVTSLLVLGLLSFVCTTEGKYPPSKMDICENCAKLQTDLLRRIFAQRLLRMCKLCRRRNLFDYNPQKRTHTSNDAIMPQTTILSRHKRLSGEGDRRLKRLFNKNDFFLEILPNGRVRGTYSKTKYTEIEVQSVSAKGVVRFFGRASGRFLSMNRQSRLYGSRIYRQSESAFVERWTSNFYVTYRLLDKPSRRRKRRNRARYWYIGIDKRGRPRKGKCVTSSNNSAQFLPLPV</sequence>
<dbReference type="OMA" id="WYIGIDK"/>
<dbReference type="GeneTree" id="ENSGT00940000165881"/>
<dbReference type="PRINTS" id="PR00262">
    <property type="entry name" value="IL1HBGF"/>
</dbReference>
<dbReference type="InParanoid" id="H2ZB91"/>
<evidence type="ECO:0008006" key="4">
    <source>
        <dbReference type="Google" id="ProtNLM"/>
    </source>
</evidence>
<reference evidence="2" key="3">
    <citation type="submission" date="2025-09" db="UniProtKB">
        <authorList>
            <consortium name="Ensembl"/>
        </authorList>
    </citation>
    <scope>IDENTIFICATION</scope>
</reference>
<keyword evidence="3" id="KW-1185">Reference proteome</keyword>
<evidence type="ECO:0000256" key="1">
    <source>
        <dbReference type="ARBA" id="ARBA00007936"/>
    </source>
</evidence>
<dbReference type="PANTHER" id="PTHR11486">
    <property type="entry name" value="FIBROBLAST GROWTH FACTOR"/>
    <property type="match status" value="1"/>
</dbReference>
<dbReference type="InterPro" id="IPR008996">
    <property type="entry name" value="IL1/FGF"/>
</dbReference>
<evidence type="ECO:0000313" key="2">
    <source>
        <dbReference type="Ensembl" id="ENSCSAVP00000014856.1"/>
    </source>
</evidence>
<comment type="similarity">
    <text evidence="1">Belongs to the heparin-binding growth factors family.</text>
</comment>
<dbReference type="AlphaFoldDB" id="H2ZB91"/>
<proteinExistence type="inferred from homology"/>
<dbReference type="SMART" id="SM00442">
    <property type="entry name" value="FGF"/>
    <property type="match status" value="1"/>
</dbReference>
<dbReference type="STRING" id="51511.ENSCSAVP00000014856"/>
<protein>
    <recommendedName>
        <fullName evidence="4">FGF</fullName>
    </recommendedName>
</protein>
<reference evidence="2" key="2">
    <citation type="submission" date="2025-08" db="UniProtKB">
        <authorList>
            <consortium name="Ensembl"/>
        </authorList>
    </citation>
    <scope>IDENTIFICATION</scope>
</reference>
<dbReference type="CDD" id="cd00058">
    <property type="entry name" value="beta-trefoil_FGF"/>
    <property type="match status" value="1"/>
</dbReference>
<dbReference type="Ensembl" id="ENSCSAVT00000015029.1">
    <property type="protein sequence ID" value="ENSCSAVP00000014856.1"/>
    <property type="gene ID" value="ENSCSAVG00000008695.1"/>
</dbReference>
<dbReference type="eggNOG" id="KOG3885">
    <property type="taxonomic scope" value="Eukaryota"/>
</dbReference>
<name>H2ZB91_CIOSA</name>
<dbReference type="InterPro" id="IPR002209">
    <property type="entry name" value="Fibroblast_GF_fam"/>
</dbReference>